<accession>A0A3A5H6H7</accession>
<comment type="caution">
    <text evidence="3">The sequence shown here is derived from an EMBL/GenBank/DDBJ whole genome shotgun (WGS) entry which is preliminary data.</text>
</comment>
<feature type="chain" id="PRO_5038471818" description="Copper chaperone PCu(A)C" evidence="2">
    <location>
        <begin position="25"/>
        <end position="192"/>
    </location>
</feature>
<evidence type="ECO:0000256" key="2">
    <source>
        <dbReference type="SAM" id="SignalP"/>
    </source>
</evidence>
<feature type="signal peptide" evidence="2">
    <location>
        <begin position="1"/>
        <end position="24"/>
    </location>
</feature>
<keyword evidence="4" id="KW-1185">Reference proteome</keyword>
<gene>
    <name evidence="3" type="ORF">D4739_08735</name>
</gene>
<dbReference type="AlphaFoldDB" id="A0A3A5H6H7"/>
<evidence type="ECO:0000313" key="3">
    <source>
        <dbReference type="EMBL" id="RJS46289.1"/>
    </source>
</evidence>
<dbReference type="EMBL" id="QYRP01000002">
    <property type="protein sequence ID" value="RJS46289.1"/>
    <property type="molecule type" value="Genomic_DNA"/>
</dbReference>
<name>A0A3A5H6H7_9ACTN</name>
<keyword evidence="2" id="KW-0732">Signal</keyword>
<dbReference type="Proteomes" id="UP000276542">
    <property type="component" value="Unassembled WGS sequence"/>
</dbReference>
<feature type="compositionally biased region" description="Basic and acidic residues" evidence="1">
    <location>
        <begin position="181"/>
        <end position="192"/>
    </location>
</feature>
<feature type="region of interest" description="Disordered" evidence="1">
    <location>
        <begin position="167"/>
        <end position="192"/>
    </location>
</feature>
<reference evidence="4" key="1">
    <citation type="submission" date="2018-09" db="EMBL/GenBank/DDBJ databases">
        <authorList>
            <person name="Zhu H."/>
        </authorList>
    </citation>
    <scope>NUCLEOTIDE SEQUENCE [LARGE SCALE GENOMIC DNA]</scope>
    <source>
        <strain evidence="4">K1W22B-1</strain>
    </source>
</reference>
<evidence type="ECO:0000313" key="4">
    <source>
        <dbReference type="Proteomes" id="UP000276542"/>
    </source>
</evidence>
<dbReference type="PROSITE" id="PS51257">
    <property type="entry name" value="PROKAR_LIPOPROTEIN"/>
    <property type="match status" value="1"/>
</dbReference>
<evidence type="ECO:0000256" key="1">
    <source>
        <dbReference type="SAM" id="MobiDB-lite"/>
    </source>
</evidence>
<dbReference type="OrthoDB" id="3787120at2"/>
<evidence type="ECO:0008006" key="5">
    <source>
        <dbReference type="Google" id="ProtNLM"/>
    </source>
</evidence>
<sequence>MLISNRTSRLLGIGALLLAAPTLASCTTHPTDAIYTPAVGTNDRGSRVDVLNAVIVANEAHPGEGTLVVTLVNNEVVAAGSTANEDDELVAVGGDVTGKVKSAVTVPSGGFVVLAAKTAAITEAVPGIVVSGDFELGDEVKVEFDFANAKSVTLKVPVVANIAGSQFADQNGPADPAVEAGHTEEHGTSEGH</sequence>
<proteinExistence type="predicted"/>
<protein>
    <recommendedName>
        <fullName evidence="5">Copper chaperone PCu(A)C</fullName>
    </recommendedName>
</protein>
<dbReference type="RefSeq" id="WP_120060262.1">
    <property type="nucleotide sequence ID" value="NZ_QYRP01000002.1"/>
</dbReference>
<organism evidence="3 4">
    <name type="scientific">Nocardioides cavernaquae</name>
    <dbReference type="NCBI Taxonomy" id="2321396"/>
    <lineage>
        <taxon>Bacteria</taxon>
        <taxon>Bacillati</taxon>
        <taxon>Actinomycetota</taxon>
        <taxon>Actinomycetes</taxon>
        <taxon>Propionibacteriales</taxon>
        <taxon>Nocardioidaceae</taxon>
        <taxon>Nocardioides</taxon>
    </lineage>
</organism>